<evidence type="ECO:0000259" key="1">
    <source>
        <dbReference type="PROSITE" id="PS51186"/>
    </source>
</evidence>
<comment type="caution">
    <text evidence="2">The sequence shown here is derived from an EMBL/GenBank/DDBJ whole genome shotgun (WGS) entry which is preliminary data.</text>
</comment>
<feature type="domain" description="N-acetyltransferase" evidence="1">
    <location>
        <begin position="1"/>
        <end position="151"/>
    </location>
</feature>
<dbReference type="SUPFAM" id="SSF55729">
    <property type="entry name" value="Acyl-CoA N-acyltransferases (Nat)"/>
    <property type="match status" value="1"/>
</dbReference>
<name>A0A3E2VUR4_CLOIN</name>
<reference evidence="2 3" key="1">
    <citation type="submission" date="2018-08" db="EMBL/GenBank/DDBJ databases">
        <title>A genome reference for cultivated species of the human gut microbiota.</title>
        <authorList>
            <person name="Zou Y."/>
            <person name="Xue W."/>
            <person name="Luo G."/>
        </authorList>
    </citation>
    <scope>NUCLEOTIDE SEQUENCE [LARGE SCALE GENOMIC DNA]</scope>
    <source>
        <strain evidence="2 3">OF01-2LB</strain>
    </source>
</reference>
<dbReference type="Proteomes" id="UP000260025">
    <property type="component" value="Unassembled WGS sequence"/>
</dbReference>
<dbReference type="Gene3D" id="3.40.630.30">
    <property type="match status" value="1"/>
</dbReference>
<keyword evidence="2" id="KW-0808">Transferase</keyword>
<dbReference type="Pfam" id="PF00583">
    <property type="entry name" value="Acetyltransf_1"/>
    <property type="match status" value="1"/>
</dbReference>
<protein>
    <submittedName>
        <fullName evidence="2">GNAT family N-acetyltransferase</fullName>
    </submittedName>
</protein>
<dbReference type="CDD" id="cd04301">
    <property type="entry name" value="NAT_SF"/>
    <property type="match status" value="1"/>
</dbReference>
<dbReference type="Pfam" id="PF14268">
    <property type="entry name" value="YoaP"/>
    <property type="match status" value="1"/>
</dbReference>
<dbReference type="InterPro" id="IPR000182">
    <property type="entry name" value="GNAT_dom"/>
</dbReference>
<dbReference type="GO" id="GO:0016747">
    <property type="term" value="F:acyltransferase activity, transferring groups other than amino-acyl groups"/>
    <property type="evidence" value="ECO:0007669"/>
    <property type="project" value="InterPro"/>
</dbReference>
<dbReference type="RefSeq" id="WP_117443444.1">
    <property type="nucleotide sequence ID" value="NZ_JAJFEN010000014.1"/>
</dbReference>
<organism evidence="2 3">
    <name type="scientific">Clostridium innocuum</name>
    <dbReference type="NCBI Taxonomy" id="1522"/>
    <lineage>
        <taxon>Bacteria</taxon>
        <taxon>Bacillati</taxon>
        <taxon>Bacillota</taxon>
        <taxon>Clostridia</taxon>
        <taxon>Eubacteriales</taxon>
        <taxon>Clostridiaceae</taxon>
        <taxon>Clostridium</taxon>
    </lineage>
</organism>
<dbReference type="PROSITE" id="PS51186">
    <property type="entry name" value="GNAT"/>
    <property type="match status" value="1"/>
</dbReference>
<dbReference type="InterPro" id="IPR016181">
    <property type="entry name" value="Acyl_CoA_acyltransferase"/>
</dbReference>
<dbReference type="EMBL" id="QVEV01000017">
    <property type="protein sequence ID" value="RGC14860.1"/>
    <property type="molecule type" value="Genomic_DNA"/>
</dbReference>
<proteinExistence type="predicted"/>
<gene>
    <name evidence="2" type="ORF">DXA38_12395</name>
</gene>
<accession>A0A3E2VUR4</accession>
<evidence type="ECO:0000313" key="3">
    <source>
        <dbReference type="Proteomes" id="UP000260025"/>
    </source>
</evidence>
<sequence length="257" mass="29298">MEYIQLTQENLQKEHICCSMTEKKGDHSITDKKAWLKERMEEGLVFYKADVRGKVFIEYMPAQAAWLPIQAENWMHINCLWVSGSFKGCGYSDALLQHCIEDAKAKGMHGITILSGKKKLPYLSDPSYLKYKGFTPADEAGDYILMHLPFHADGKTPRFADSVFQPKHPKNTFVLYYTDQCPFASQYALRFADWMSSWGQACVVHHITTREDAQSCPGPVTSYALFYGDTYLTNDIQSEKKAEKLWKTYGSQTVQAG</sequence>
<evidence type="ECO:0000313" key="2">
    <source>
        <dbReference type="EMBL" id="RGC14860.1"/>
    </source>
</evidence>
<dbReference type="OrthoDB" id="3172674at2"/>
<dbReference type="InterPro" id="IPR025685">
    <property type="entry name" value="YoaP-like_dom"/>
</dbReference>
<dbReference type="AlphaFoldDB" id="A0A3E2VUR4"/>